<comment type="caution">
    <text evidence="6">The sequence shown here is derived from an EMBL/GenBank/DDBJ whole genome shotgun (WGS) entry which is preliminary data.</text>
</comment>
<dbReference type="InterPro" id="IPR027417">
    <property type="entry name" value="P-loop_NTPase"/>
</dbReference>
<proteinExistence type="inferred from homology"/>
<comment type="similarity">
    <text evidence="1">Belongs to the ABC transporter superfamily.</text>
</comment>
<evidence type="ECO:0000259" key="5">
    <source>
        <dbReference type="PROSITE" id="PS50893"/>
    </source>
</evidence>
<dbReference type="EMBL" id="JAOSID010000004">
    <property type="protein sequence ID" value="MDO8168099.1"/>
    <property type="molecule type" value="Genomic_DNA"/>
</dbReference>
<dbReference type="PROSITE" id="PS00211">
    <property type="entry name" value="ABC_TRANSPORTER_1"/>
    <property type="match status" value="1"/>
</dbReference>
<dbReference type="PANTHER" id="PTHR43553">
    <property type="entry name" value="HEAVY METAL TRANSPORTER"/>
    <property type="match status" value="1"/>
</dbReference>
<dbReference type="Proteomes" id="UP001172036">
    <property type="component" value="Unassembled WGS sequence"/>
</dbReference>
<reference evidence="6 7" key="1">
    <citation type="journal article" date="2023" name="Int. J. Syst. Evol. Microbiol.">
        <title>The observation of taxonomic boundaries for the 16SrII and 16SrXXV phytoplasmas using genome-based delimitation.</title>
        <authorList>
            <person name="Rodrigues Jardim B."/>
            <person name="Tran-Nguyen L.T.T."/>
            <person name="Gambley C."/>
            <person name="Al-Sadi A.M."/>
            <person name="Al-Subhi A.M."/>
            <person name="Foissac X."/>
            <person name="Salar P."/>
            <person name="Cai H."/>
            <person name="Yang J.Y."/>
            <person name="Davis R."/>
            <person name="Jones L."/>
            <person name="Rodoni B."/>
            <person name="Constable F.E."/>
        </authorList>
    </citation>
    <scope>NUCLEOTIDE SEQUENCE [LARGE SCALE GENOMIC DNA]</scope>
    <source>
        <strain evidence="6">BAWM-155c</strain>
    </source>
</reference>
<dbReference type="SUPFAM" id="SSF52540">
    <property type="entry name" value="P-loop containing nucleoside triphosphate hydrolases"/>
    <property type="match status" value="1"/>
</dbReference>
<dbReference type="InterPro" id="IPR015856">
    <property type="entry name" value="ABC_transpr_CbiO/EcfA_su"/>
</dbReference>
<sequence>MIIVKNLSFGYKKDLSILNNINFKILPGQWVSIIGDNGSGKSTLAKILAGLLQIQKGKIFINNFELKEENLSLLRACMGIIFQNPDYQFVGFDVRSDIAFGLENQRLSRQRMQQIITKISQELNIYDLLDKKPQDLSGGQKQKVAIASVLAMNPEIIILDEPTSFLDPQGVKEINDIVKKIHKEKKKILITITHDLEFALQSDEIIFLNRGCLLKQDMPKNFIKDYLFLQKYFVKLPLSLKIYYAMEQEKNLNIIKLEILQQIQDILWQYSLKM</sequence>
<evidence type="ECO:0000256" key="1">
    <source>
        <dbReference type="ARBA" id="ARBA00005417"/>
    </source>
</evidence>
<name>A0ABT9DFC6_9MOLU</name>
<dbReference type="CDD" id="cd03225">
    <property type="entry name" value="ABC_cobalt_CbiO_domain1"/>
    <property type="match status" value="1"/>
</dbReference>
<dbReference type="RefSeq" id="WP_304515303.1">
    <property type="nucleotide sequence ID" value="NZ_JAOSID010000004.1"/>
</dbReference>
<evidence type="ECO:0000256" key="2">
    <source>
        <dbReference type="ARBA" id="ARBA00022448"/>
    </source>
</evidence>
<evidence type="ECO:0000256" key="3">
    <source>
        <dbReference type="ARBA" id="ARBA00022741"/>
    </source>
</evidence>
<keyword evidence="2" id="KW-0813">Transport</keyword>
<dbReference type="Gene3D" id="3.40.50.300">
    <property type="entry name" value="P-loop containing nucleotide triphosphate hydrolases"/>
    <property type="match status" value="1"/>
</dbReference>
<dbReference type="InterPro" id="IPR003593">
    <property type="entry name" value="AAA+_ATPase"/>
</dbReference>
<evidence type="ECO:0000313" key="7">
    <source>
        <dbReference type="Proteomes" id="UP001172036"/>
    </source>
</evidence>
<accession>A0ABT9DFC6</accession>
<keyword evidence="4" id="KW-0067">ATP-binding</keyword>
<evidence type="ECO:0000256" key="4">
    <source>
        <dbReference type="ARBA" id="ARBA00022840"/>
    </source>
</evidence>
<dbReference type="NCBIfam" id="NF010167">
    <property type="entry name" value="PRK13648.1"/>
    <property type="match status" value="1"/>
</dbReference>
<organism evidence="6 7">
    <name type="scientific">Candidatus Phytoplasma melaleucae</name>
    <dbReference type="NCBI Taxonomy" id="2982630"/>
    <lineage>
        <taxon>Bacteria</taxon>
        <taxon>Bacillati</taxon>
        <taxon>Mycoplasmatota</taxon>
        <taxon>Mollicutes</taxon>
        <taxon>Acholeplasmatales</taxon>
        <taxon>Acholeplasmataceae</taxon>
        <taxon>Candidatus Phytoplasma</taxon>
    </lineage>
</organism>
<dbReference type="PROSITE" id="PS50893">
    <property type="entry name" value="ABC_TRANSPORTER_2"/>
    <property type="match status" value="1"/>
</dbReference>
<protein>
    <submittedName>
        <fullName evidence="6">Energy-coupling factor transporter ATPase</fullName>
    </submittedName>
</protein>
<dbReference type="InterPro" id="IPR003439">
    <property type="entry name" value="ABC_transporter-like_ATP-bd"/>
</dbReference>
<dbReference type="SMART" id="SM00382">
    <property type="entry name" value="AAA"/>
    <property type="match status" value="1"/>
</dbReference>
<dbReference type="Pfam" id="PF00005">
    <property type="entry name" value="ABC_tran"/>
    <property type="match status" value="1"/>
</dbReference>
<evidence type="ECO:0000313" key="6">
    <source>
        <dbReference type="EMBL" id="MDO8168099.1"/>
    </source>
</evidence>
<keyword evidence="7" id="KW-1185">Reference proteome</keyword>
<keyword evidence="3" id="KW-0547">Nucleotide-binding</keyword>
<feature type="domain" description="ABC transporter" evidence="5">
    <location>
        <begin position="2"/>
        <end position="235"/>
    </location>
</feature>
<dbReference type="InterPro" id="IPR050095">
    <property type="entry name" value="ECF_ABC_transporter_ATP-bd"/>
</dbReference>
<gene>
    <name evidence="6" type="ORF">OC680_01205</name>
</gene>
<dbReference type="PANTHER" id="PTHR43553:SF24">
    <property type="entry name" value="ENERGY-COUPLING FACTOR TRANSPORTER ATP-BINDING PROTEIN ECFA1"/>
    <property type="match status" value="1"/>
</dbReference>
<dbReference type="InterPro" id="IPR017871">
    <property type="entry name" value="ABC_transporter-like_CS"/>
</dbReference>